<organism evidence="2 3">
    <name type="scientific">Paraburkholderia kururiensis</name>
    <dbReference type="NCBI Taxonomy" id="984307"/>
    <lineage>
        <taxon>Bacteria</taxon>
        <taxon>Pseudomonadati</taxon>
        <taxon>Pseudomonadota</taxon>
        <taxon>Betaproteobacteria</taxon>
        <taxon>Burkholderiales</taxon>
        <taxon>Burkholderiaceae</taxon>
        <taxon>Paraburkholderia</taxon>
    </lineage>
</organism>
<dbReference type="RefSeq" id="WP_114815341.1">
    <property type="nucleotide sequence ID" value="NZ_CP139965.1"/>
</dbReference>
<feature type="signal peptide" evidence="1">
    <location>
        <begin position="1"/>
        <end position="32"/>
    </location>
</feature>
<proteinExistence type="predicted"/>
<keyword evidence="1" id="KW-0732">Signal</keyword>
<feature type="chain" id="PRO_5046881735" evidence="1">
    <location>
        <begin position="33"/>
        <end position="143"/>
    </location>
</feature>
<sequence length="143" mass="14355">MKTTDRHARRASAAPRARAGVLSAAASAFALAIVPGFVAGTAHAQESSGVLPAQAQATTKAATKANARASDIGPATSAWLALQRSNAAAAPAQPTPGAEATLAYQRYLESFKSKIPERFDSSMGQGGNGLGMLVGYGGAPSSN</sequence>
<reference evidence="2 3" key="1">
    <citation type="submission" date="2023-12" db="EMBL/GenBank/DDBJ databases">
        <title>Genome sequencing and assembly of bacterial species from a model synthetic community.</title>
        <authorList>
            <person name="Hogle S.L."/>
        </authorList>
    </citation>
    <scope>NUCLEOTIDE SEQUENCE [LARGE SCALE GENOMIC DNA]</scope>
    <source>
        <strain evidence="2 3">HAMBI 2494</strain>
    </source>
</reference>
<evidence type="ECO:0000313" key="3">
    <source>
        <dbReference type="Proteomes" id="UP001325479"/>
    </source>
</evidence>
<dbReference type="Pfam" id="PF12266">
    <property type="entry name" value="DUF3613"/>
    <property type="match status" value="1"/>
</dbReference>
<dbReference type="EMBL" id="CP139965">
    <property type="protein sequence ID" value="WQD80354.1"/>
    <property type="molecule type" value="Genomic_DNA"/>
</dbReference>
<evidence type="ECO:0000313" key="2">
    <source>
        <dbReference type="EMBL" id="WQD80354.1"/>
    </source>
</evidence>
<dbReference type="InterPro" id="IPR022053">
    <property type="entry name" value="DUF3613"/>
</dbReference>
<dbReference type="Proteomes" id="UP001325479">
    <property type="component" value="Chromosome"/>
</dbReference>
<evidence type="ECO:0000256" key="1">
    <source>
        <dbReference type="SAM" id="SignalP"/>
    </source>
</evidence>
<protein>
    <submittedName>
        <fullName evidence="2">DUF3613 domain-containing protein</fullName>
    </submittedName>
</protein>
<keyword evidence="3" id="KW-1185">Reference proteome</keyword>
<gene>
    <name evidence="2" type="ORF">U0042_12100</name>
</gene>
<name>A0ABZ0WSG4_9BURK</name>
<accession>A0ABZ0WSG4</accession>